<dbReference type="Pfam" id="PF06094">
    <property type="entry name" value="GGACT"/>
    <property type="match status" value="1"/>
</dbReference>
<dbReference type="SUPFAM" id="SSF110857">
    <property type="entry name" value="Gamma-glutamyl cyclotransferase-like"/>
    <property type="match status" value="1"/>
</dbReference>
<dbReference type="PANTHER" id="PTHR11839">
    <property type="entry name" value="UDP/ADP-SUGAR PYROPHOSPHATASE"/>
    <property type="match status" value="1"/>
</dbReference>
<dbReference type="SUPFAM" id="SSF55811">
    <property type="entry name" value="Nudix"/>
    <property type="match status" value="1"/>
</dbReference>
<dbReference type="EMBL" id="QBUD01000014">
    <property type="protein sequence ID" value="PUB11314.1"/>
    <property type="molecule type" value="Genomic_DNA"/>
</dbReference>
<dbReference type="GO" id="GO:0005829">
    <property type="term" value="C:cytosol"/>
    <property type="evidence" value="ECO:0007669"/>
    <property type="project" value="TreeGrafter"/>
</dbReference>
<name>A0A2T6K978_9RHOB</name>
<dbReference type="GO" id="GO:0019693">
    <property type="term" value="P:ribose phosphate metabolic process"/>
    <property type="evidence" value="ECO:0007669"/>
    <property type="project" value="TreeGrafter"/>
</dbReference>
<evidence type="ECO:0000313" key="16">
    <source>
        <dbReference type="EMBL" id="PUB11314.1"/>
    </source>
</evidence>
<feature type="binding site" evidence="13">
    <location>
        <position position="277"/>
    </location>
    <ligand>
        <name>Mg(2+)</name>
        <dbReference type="ChEBI" id="CHEBI:18420"/>
        <label>1</label>
    </ligand>
</feature>
<evidence type="ECO:0000256" key="7">
    <source>
        <dbReference type="ARBA" id="ARBA00022842"/>
    </source>
</evidence>
<dbReference type="InterPro" id="IPR000086">
    <property type="entry name" value="NUDIX_hydrolase_dom"/>
</dbReference>
<dbReference type="Pfam" id="PF00293">
    <property type="entry name" value="NUDIX"/>
    <property type="match status" value="1"/>
</dbReference>
<dbReference type="Gene3D" id="3.90.79.10">
    <property type="entry name" value="Nucleoside Triphosphate Pyrophosphohydrolase"/>
    <property type="match status" value="1"/>
</dbReference>
<evidence type="ECO:0000259" key="15">
    <source>
        <dbReference type="PROSITE" id="PS51462"/>
    </source>
</evidence>
<dbReference type="CDD" id="cd24155">
    <property type="entry name" value="NUDIX_ADPRase"/>
    <property type="match status" value="1"/>
</dbReference>
<evidence type="ECO:0000256" key="4">
    <source>
        <dbReference type="ARBA" id="ARBA00013297"/>
    </source>
</evidence>
<comment type="cofactor">
    <cofactor evidence="1 13">
        <name>Mg(2+)</name>
        <dbReference type="ChEBI" id="CHEBI:18420"/>
    </cofactor>
</comment>
<evidence type="ECO:0000256" key="2">
    <source>
        <dbReference type="ARBA" id="ARBA00007482"/>
    </source>
</evidence>
<evidence type="ECO:0000256" key="6">
    <source>
        <dbReference type="ARBA" id="ARBA00022801"/>
    </source>
</evidence>
<feature type="binding site" evidence="13">
    <location>
        <position position="257"/>
    </location>
    <ligand>
        <name>Mg(2+)</name>
        <dbReference type="ChEBI" id="CHEBI:18420"/>
        <label>1</label>
    </ligand>
</feature>
<dbReference type="RefSeq" id="WP_108388000.1">
    <property type="nucleotide sequence ID" value="NZ_QBUD01000014.1"/>
</dbReference>
<feature type="binding site" evidence="13">
    <location>
        <position position="326"/>
    </location>
    <ligand>
        <name>Mg(2+)</name>
        <dbReference type="ChEBI" id="CHEBI:18420"/>
        <label>1</label>
    </ligand>
</feature>
<evidence type="ECO:0000256" key="3">
    <source>
        <dbReference type="ARBA" id="ARBA00012453"/>
    </source>
</evidence>
<evidence type="ECO:0000256" key="11">
    <source>
        <dbReference type="ARBA" id="ARBA00033056"/>
    </source>
</evidence>
<comment type="catalytic activity">
    <reaction evidence="12">
        <text>ADP-D-ribose + H2O = D-ribose 5-phosphate + AMP + 2 H(+)</text>
        <dbReference type="Rhea" id="RHEA:10412"/>
        <dbReference type="ChEBI" id="CHEBI:15377"/>
        <dbReference type="ChEBI" id="CHEBI:15378"/>
        <dbReference type="ChEBI" id="CHEBI:57967"/>
        <dbReference type="ChEBI" id="CHEBI:78346"/>
        <dbReference type="ChEBI" id="CHEBI:456215"/>
        <dbReference type="EC" id="3.6.1.13"/>
    </reaction>
</comment>
<keyword evidence="5 13" id="KW-0479">Metal-binding</keyword>
<dbReference type="GO" id="GO:0046872">
    <property type="term" value="F:metal ion binding"/>
    <property type="evidence" value="ECO:0007669"/>
    <property type="project" value="UniProtKB-KW"/>
</dbReference>
<comment type="similarity">
    <text evidence="2">Belongs to the Nudix hydrolase family. NudF subfamily.</text>
</comment>
<dbReference type="Gene3D" id="3.10.490.10">
    <property type="entry name" value="Gamma-glutamyl cyclotransferase-like"/>
    <property type="match status" value="1"/>
</dbReference>
<dbReference type="InterPro" id="IPR036568">
    <property type="entry name" value="GGCT-like_sf"/>
</dbReference>
<dbReference type="GO" id="GO:0019144">
    <property type="term" value="F:ADP-sugar diphosphatase activity"/>
    <property type="evidence" value="ECO:0007669"/>
    <property type="project" value="TreeGrafter"/>
</dbReference>
<sequence>MDLFVYGTLRSSDLMAAVAGDGPLDAQDANLDGYAVRPVSGQPVPCIVRSRARAEGVLWSRLTPTQMKRLDLYERAFGYRLAPVCVVLAGVSRQAHCYVPPSDVHAGPGTWDLAAWEAEHLAPALLAVDELFSQDPLPTPAALRQMWPMIEARAWSKHRADAAAAQVRSRPQGNAFSLTKSGRSAGAFFRFQRFDVTHDRFDGQRSPVLSQEAFIGVDAAIVLPYDPVRDRVLLVEQFRLGPAVRQDPNPWVLEAVAGIVDAHETPEQAAIREAREEAGVEIAHLEHAGGSYPSPGATTDYFHHFVGLCDLPATASFQGGLDAEHEDLKLHPMSFDTALALIETGEANVGPLCFLLYWLAAHRDRLRKMA</sequence>
<dbReference type="OrthoDB" id="5292471at2"/>
<dbReference type="PANTHER" id="PTHR11839:SF5">
    <property type="entry name" value="ADP-RIBOSE PYROPHOSPHATASE"/>
    <property type="match status" value="1"/>
</dbReference>
<organism evidence="16 17">
    <name type="scientific">Yoonia sediminilitoris</name>
    <dbReference type="NCBI Taxonomy" id="1286148"/>
    <lineage>
        <taxon>Bacteria</taxon>
        <taxon>Pseudomonadati</taxon>
        <taxon>Pseudomonadota</taxon>
        <taxon>Alphaproteobacteria</taxon>
        <taxon>Rhodobacterales</taxon>
        <taxon>Paracoccaceae</taxon>
        <taxon>Yoonia</taxon>
    </lineage>
</organism>
<evidence type="ECO:0000256" key="13">
    <source>
        <dbReference type="PIRSR" id="PIRSR604385-2"/>
    </source>
</evidence>
<dbReference type="GO" id="GO:0006753">
    <property type="term" value="P:nucleoside phosphate metabolic process"/>
    <property type="evidence" value="ECO:0007669"/>
    <property type="project" value="TreeGrafter"/>
</dbReference>
<feature type="binding site" evidence="13">
    <location>
        <position position="273"/>
    </location>
    <ligand>
        <name>Mg(2+)</name>
        <dbReference type="ChEBI" id="CHEBI:18420"/>
        <label>1</label>
    </ligand>
</feature>
<dbReference type="GO" id="GO:0047631">
    <property type="term" value="F:ADP-ribose diphosphatase activity"/>
    <property type="evidence" value="ECO:0007669"/>
    <property type="project" value="UniProtKB-EC"/>
</dbReference>
<dbReference type="InterPro" id="IPR015797">
    <property type="entry name" value="NUDIX_hydrolase-like_dom_sf"/>
</dbReference>
<dbReference type="InterPro" id="IPR009288">
    <property type="entry name" value="AIG2-like_dom"/>
</dbReference>
<reference evidence="16 17" key="1">
    <citation type="submission" date="2018-04" db="EMBL/GenBank/DDBJ databases">
        <title>Genomic Encyclopedia of Archaeal and Bacterial Type Strains, Phase II (KMG-II): from individual species to whole genera.</title>
        <authorList>
            <person name="Goeker M."/>
        </authorList>
    </citation>
    <scope>NUCLEOTIDE SEQUENCE [LARGE SCALE GENOMIC DNA]</scope>
    <source>
        <strain evidence="16 17">DSM 29955</strain>
    </source>
</reference>
<dbReference type="CDD" id="cd06661">
    <property type="entry name" value="GGCT_like"/>
    <property type="match status" value="1"/>
</dbReference>
<dbReference type="InterPro" id="IPR013024">
    <property type="entry name" value="GGCT-like"/>
</dbReference>
<evidence type="ECO:0000256" key="10">
    <source>
        <dbReference type="ARBA" id="ARBA00030308"/>
    </source>
</evidence>
<dbReference type="PROSITE" id="PS51462">
    <property type="entry name" value="NUDIX"/>
    <property type="match status" value="1"/>
</dbReference>
<keyword evidence="7 13" id="KW-0460">Magnesium</keyword>
<dbReference type="EC" id="3.6.1.13" evidence="3"/>
<proteinExistence type="inferred from homology"/>
<keyword evidence="17" id="KW-1185">Reference proteome</keyword>
<evidence type="ECO:0000256" key="14">
    <source>
        <dbReference type="PIRSR" id="PIRSR604385-3"/>
    </source>
</evidence>
<dbReference type="Proteomes" id="UP000244523">
    <property type="component" value="Unassembled WGS sequence"/>
</dbReference>
<evidence type="ECO:0000256" key="9">
    <source>
        <dbReference type="ARBA" id="ARBA00030162"/>
    </source>
</evidence>
<comment type="function">
    <text evidence="8">Acts on ADP-mannose and ADP-glucose as well as ADP-ribose. Prevents glycogen biosynthesis. The reaction catalyzed by this enzyme is a limiting step of the gluconeogenic process.</text>
</comment>
<dbReference type="AlphaFoldDB" id="A0A2T6K978"/>
<gene>
    <name evidence="16" type="ORF">C8N45_11488</name>
</gene>
<dbReference type="NCBIfam" id="TIGR00052">
    <property type="entry name" value="nudix-type nucleoside diphosphatase, YffH/AdpP family"/>
    <property type="match status" value="1"/>
</dbReference>
<evidence type="ECO:0000313" key="17">
    <source>
        <dbReference type="Proteomes" id="UP000244523"/>
    </source>
</evidence>
<accession>A0A2T6K978</accession>
<evidence type="ECO:0000256" key="5">
    <source>
        <dbReference type="ARBA" id="ARBA00022723"/>
    </source>
</evidence>
<dbReference type="InterPro" id="IPR020084">
    <property type="entry name" value="NUDIX_hydrolase_CS"/>
</dbReference>
<protein>
    <recommendedName>
        <fullName evidence="4">ADP-ribose pyrophosphatase</fullName>
        <ecNumber evidence="3">3.6.1.13</ecNumber>
    </recommendedName>
    <alternativeName>
        <fullName evidence="9">ADP-ribose diphosphatase</fullName>
    </alternativeName>
    <alternativeName>
        <fullName evidence="11">ADP-ribose phosphohydrolase</fullName>
    </alternativeName>
    <alternativeName>
        <fullName evidence="10">Adenosine diphosphoribose pyrophosphatase</fullName>
    </alternativeName>
</protein>
<feature type="domain" description="Nudix hydrolase" evidence="15">
    <location>
        <begin position="215"/>
        <end position="355"/>
    </location>
</feature>
<comment type="caution">
    <text evidence="16">The sequence shown here is derived from an EMBL/GenBank/DDBJ whole genome shotgun (WGS) entry which is preliminary data.</text>
</comment>
<dbReference type="PROSITE" id="PS00893">
    <property type="entry name" value="NUDIX_BOX"/>
    <property type="match status" value="1"/>
</dbReference>
<evidence type="ECO:0000256" key="8">
    <source>
        <dbReference type="ARBA" id="ARBA00025164"/>
    </source>
</evidence>
<evidence type="ECO:0000256" key="12">
    <source>
        <dbReference type="ARBA" id="ARBA00049546"/>
    </source>
</evidence>
<keyword evidence="6" id="KW-0378">Hydrolase</keyword>
<evidence type="ECO:0000256" key="1">
    <source>
        <dbReference type="ARBA" id="ARBA00001946"/>
    </source>
</evidence>
<feature type="short sequence motif" description="Nudix box" evidence="14">
    <location>
        <begin position="258"/>
        <end position="280"/>
    </location>
</feature>
<dbReference type="InterPro" id="IPR004385">
    <property type="entry name" value="NDP_pyrophosphatase"/>
</dbReference>